<evidence type="ECO:0000256" key="1">
    <source>
        <dbReference type="SAM" id="SignalP"/>
    </source>
</evidence>
<proteinExistence type="predicted"/>
<evidence type="ECO:0000313" key="2">
    <source>
        <dbReference type="EMBL" id="MFD2202959.1"/>
    </source>
</evidence>
<dbReference type="RefSeq" id="WP_380804659.1">
    <property type="nucleotide sequence ID" value="NZ_JBHUIV010000020.1"/>
</dbReference>
<comment type="caution">
    <text evidence="2">The sequence shown here is derived from an EMBL/GenBank/DDBJ whole genome shotgun (WGS) entry which is preliminary data.</text>
</comment>
<reference evidence="3" key="1">
    <citation type="journal article" date="2019" name="Int. J. Syst. Evol. Microbiol.">
        <title>The Global Catalogue of Microorganisms (GCM) 10K type strain sequencing project: providing services to taxonomists for standard genome sequencing and annotation.</title>
        <authorList>
            <consortium name="The Broad Institute Genomics Platform"/>
            <consortium name="The Broad Institute Genome Sequencing Center for Infectious Disease"/>
            <person name="Wu L."/>
            <person name="Ma J."/>
        </authorList>
    </citation>
    <scope>NUCLEOTIDE SEQUENCE [LARGE SCALE GENOMIC DNA]</scope>
    <source>
        <strain evidence="3">KCTC 19812</strain>
    </source>
</reference>
<gene>
    <name evidence="2" type="ORF">ACFSKV_15385</name>
</gene>
<protein>
    <submittedName>
        <fullName evidence="2">Uncharacterized protein</fullName>
    </submittedName>
</protein>
<name>A0ABW5BBQ9_9BACT</name>
<evidence type="ECO:0000313" key="3">
    <source>
        <dbReference type="Proteomes" id="UP001597414"/>
    </source>
</evidence>
<dbReference type="Proteomes" id="UP001597414">
    <property type="component" value="Unassembled WGS sequence"/>
</dbReference>
<organism evidence="2 3">
    <name type="scientific">Shivajiella indica</name>
    <dbReference type="NCBI Taxonomy" id="872115"/>
    <lineage>
        <taxon>Bacteria</taxon>
        <taxon>Pseudomonadati</taxon>
        <taxon>Bacteroidota</taxon>
        <taxon>Cytophagia</taxon>
        <taxon>Cytophagales</taxon>
        <taxon>Cyclobacteriaceae</taxon>
        <taxon>Shivajiella</taxon>
    </lineage>
</organism>
<sequence length="298" mass="33553">MFKKFILFLIFICFSGGLTFSQTTKTRIQPGKLYQEGESLYAPTYGFQASVPNGWMGNLPRESEVFLLMSSIPGQFGEVFVFGREKIDLNVLAEKWKKGENVSETVRLKAISPSIKDDLLSSEVVAEGNYVNPNYKGFAATRCGNNGYCITVLAISSEESFLEVNKTAIDLLKSAKFEEPSNASPYENFDWKAFLSNKLMISYIEMRQGQKQTQVNLCENGTFTANVRKKGIMKEVNPQYRGNMKGSWSIEGSGEIAVMVLNFQGKKLAPLRINLKIEDEQIFANEERYYASESVKCK</sequence>
<keyword evidence="3" id="KW-1185">Reference proteome</keyword>
<feature type="signal peptide" evidence="1">
    <location>
        <begin position="1"/>
        <end position="21"/>
    </location>
</feature>
<keyword evidence="1" id="KW-0732">Signal</keyword>
<dbReference type="EMBL" id="JBHUIV010000020">
    <property type="protein sequence ID" value="MFD2202959.1"/>
    <property type="molecule type" value="Genomic_DNA"/>
</dbReference>
<accession>A0ABW5BBQ9</accession>
<feature type="chain" id="PRO_5045419284" evidence="1">
    <location>
        <begin position="22"/>
        <end position="298"/>
    </location>
</feature>